<comment type="caution">
    <text evidence="1">The sequence shown here is derived from an EMBL/GenBank/DDBJ whole genome shotgun (WGS) entry which is preliminary data.</text>
</comment>
<organism evidence="1">
    <name type="scientific">marine sediment metagenome</name>
    <dbReference type="NCBI Taxonomy" id="412755"/>
    <lineage>
        <taxon>unclassified sequences</taxon>
        <taxon>metagenomes</taxon>
        <taxon>ecological metagenomes</taxon>
    </lineage>
</organism>
<name>X1QY77_9ZZZZ</name>
<feature type="non-terminal residue" evidence="1">
    <location>
        <position position="243"/>
    </location>
</feature>
<evidence type="ECO:0000313" key="1">
    <source>
        <dbReference type="EMBL" id="GAI73477.1"/>
    </source>
</evidence>
<dbReference type="AlphaFoldDB" id="X1QY77"/>
<accession>X1QY77</accession>
<feature type="non-terminal residue" evidence="1">
    <location>
        <position position="1"/>
    </location>
</feature>
<dbReference type="EMBL" id="BARW01011438">
    <property type="protein sequence ID" value="GAI73477.1"/>
    <property type="molecule type" value="Genomic_DNA"/>
</dbReference>
<sequence length="243" mass="27865">DLPPGGIKVRLLDFKDKQVQSDLLQPEAYRIASSDEQWFPPSLHSRYSRYQEELKRLEQIVSRINDAARRRTAARGGDTDAALAEETARRGYRIAGAADQATSAKMREVTESINELSDEFKRLLITENTDLSEREEPMLVWAFDDTIEQKKKYLYRIRVGVFNPIAGTEKFVNADDPKRNTVILWSNYAEAEEVLSVPGRLYFFARDVQKAEKAVTVTVCRKTLGYWYTKDFMVKPGEKIGKS</sequence>
<gene>
    <name evidence="1" type="ORF">S12H4_22060</name>
</gene>
<protein>
    <submittedName>
        <fullName evidence="1">Uncharacterized protein</fullName>
    </submittedName>
</protein>
<proteinExistence type="predicted"/>
<reference evidence="1" key="1">
    <citation type="journal article" date="2014" name="Front. Microbiol.">
        <title>High frequency of phylogenetically diverse reductive dehalogenase-homologous genes in deep subseafloor sedimentary metagenomes.</title>
        <authorList>
            <person name="Kawai M."/>
            <person name="Futagami T."/>
            <person name="Toyoda A."/>
            <person name="Takaki Y."/>
            <person name="Nishi S."/>
            <person name="Hori S."/>
            <person name="Arai W."/>
            <person name="Tsubouchi T."/>
            <person name="Morono Y."/>
            <person name="Uchiyama I."/>
            <person name="Ito T."/>
            <person name="Fujiyama A."/>
            <person name="Inagaki F."/>
            <person name="Takami H."/>
        </authorList>
    </citation>
    <scope>NUCLEOTIDE SEQUENCE</scope>
    <source>
        <strain evidence="1">Expedition CK06-06</strain>
    </source>
</reference>